<keyword evidence="7" id="KW-1185">Reference proteome</keyword>
<dbReference type="GO" id="GO:0034599">
    <property type="term" value="P:cellular response to oxidative stress"/>
    <property type="evidence" value="ECO:0007669"/>
    <property type="project" value="UniProtKB-ARBA"/>
</dbReference>
<dbReference type="GO" id="GO:0001228">
    <property type="term" value="F:DNA-binding transcription activator activity, RNA polymerase II-specific"/>
    <property type="evidence" value="ECO:0007669"/>
    <property type="project" value="TreeGrafter"/>
</dbReference>
<dbReference type="Pfam" id="PF08601">
    <property type="entry name" value="PAP1"/>
    <property type="match status" value="1"/>
</dbReference>
<dbReference type="GO" id="GO:0000976">
    <property type="term" value="F:transcription cis-regulatory region binding"/>
    <property type="evidence" value="ECO:0007669"/>
    <property type="project" value="InterPro"/>
</dbReference>
<feature type="region of interest" description="Disordered" evidence="4">
    <location>
        <begin position="1"/>
        <end position="80"/>
    </location>
</feature>
<feature type="compositionally biased region" description="Basic and acidic residues" evidence="4">
    <location>
        <begin position="1"/>
        <end position="11"/>
    </location>
</feature>
<evidence type="ECO:0000259" key="5">
    <source>
        <dbReference type="PROSITE" id="PS50217"/>
    </source>
</evidence>
<dbReference type="AlphaFoldDB" id="A0A9P8TMZ8"/>
<dbReference type="GO" id="GO:0005737">
    <property type="term" value="C:cytoplasm"/>
    <property type="evidence" value="ECO:0007669"/>
    <property type="project" value="UniProtKB-SubCell"/>
</dbReference>
<dbReference type="EMBL" id="JAEUBG010001914">
    <property type="protein sequence ID" value="KAH3685563.1"/>
    <property type="molecule type" value="Genomic_DNA"/>
</dbReference>
<feature type="compositionally biased region" description="Acidic residues" evidence="4">
    <location>
        <begin position="12"/>
        <end position="21"/>
    </location>
</feature>
<dbReference type="OrthoDB" id="5380163at2759"/>
<dbReference type="Gene3D" id="1.10.238.100">
    <property type="entry name" value="YAP1 redox domain. Chain B"/>
    <property type="match status" value="1"/>
</dbReference>
<feature type="region of interest" description="Disordered" evidence="4">
    <location>
        <begin position="127"/>
        <end position="224"/>
    </location>
</feature>
<dbReference type="SMART" id="SM00338">
    <property type="entry name" value="BRLZ"/>
    <property type="match status" value="1"/>
</dbReference>
<organism evidence="6 7">
    <name type="scientific">Wickerhamomyces pijperi</name>
    <name type="common">Yeast</name>
    <name type="synonym">Pichia pijperi</name>
    <dbReference type="NCBI Taxonomy" id="599730"/>
    <lineage>
        <taxon>Eukaryota</taxon>
        <taxon>Fungi</taxon>
        <taxon>Dikarya</taxon>
        <taxon>Ascomycota</taxon>
        <taxon>Saccharomycotina</taxon>
        <taxon>Saccharomycetes</taxon>
        <taxon>Phaffomycetales</taxon>
        <taxon>Wickerhamomycetaceae</taxon>
        <taxon>Wickerhamomyces</taxon>
    </lineage>
</organism>
<feature type="region of interest" description="Disordered" evidence="4">
    <location>
        <begin position="304"/>
        <end position="324"/>
    </location>
</feature>
<gene>
    <name evidence="6" type="ORF">WICPIJ_003464</name>
</gene>
<feature type="compositionally biased region" description="Polar residues" evidence="4">
    <location>
        <begin position="305"/>
        <end position="324"/>
    </location>
</feature>
<reference evidence="6" key="2">
    <citation type="submission" date="2021-01" db="EMBL/GenBank/DDBJ databases">
        <authorList>
            <person name="Schikora-Tamarit M.A."/>
        </authorList>
    </citation>
    <scope>NUCLEOTIDE SEQUENCE</scope>
    <source>
        <strain evidence="6">CBS2887</strain>
    </source>
</reference>
<evidence type="ECO:0000313" key="6">
    <source>
        <dbReference type="EMBL" id="KAH3685563.1"/>
    </source>
</evidence>
<feature type="compositionally biased region" description="Polar residues" evidence="4">
    <location>
        <begin position="179"/>
        <end position="195"/>
    </location>
</feature>
<dbReference type="GO" id="GO:0090575">
    <property type="term" value="C:RNA polymerase II transcription regulator complex"/>
    <property type="evidence" value="ECO:0007669"/>
    <property type="project" value="TreeGrafter"/>
</dbReference>
<feature type="domain" description="BZIP" evidence="5">
    <location>
        <begin position="50"/>
        <end position="113"/>
    </location>
</feature>
<dbReference type="Proteomes" id="UP000774326">
    <property type="component" value="Unassembled WGS sequence"/>
</dbReference>
<comment type="caution">
    <text evidence="6">The sequence shown here is derived from an EMBL/GenBank/DDBJ whole genome shotgun (WGS) entry which is preliminary data.</text>
</comment>
<dbReference type="PANTHER" id="PTHR40621:SF6">
    <property type="entry name" value="AP-1-LIKE TRANSCRIPTION FACTOR YAP1-RELATED"/>
    <property type="match status" value="1"/>
</dbReference>
<evidence type="ECO:0000256" key="3">
    <source>
        <dbReference type="ARBA" id="ARBA00023242"/>
    </source>
</evidence>
<feature type="compositionally biased region" description="Low complexity" evidence="4">
    <location>
        <begin position="196"/>
        <end position="216"/>
    </location>
</feature>
<feature type="compositionally biased region" description="Basic and acidic residues" evidence="4">
    <location>
        <begin position="66"/>
        <end position="80"/>
    </location>
</feature>
<protein>
    <recommendedName>
        <fullName evidence="5">BZIP domain-containing protein</fullName>
    </recommendedName>
</protein>
<dbReference type="PROSITE" id="PS00036">
    <property type="entry name" value="BZIP_BASIC"/>
    <property type="match status" value="1"/>
</dbReference>
<feature type="compositionally biased region" description="Low complexity" evidence="4">
    <location>
        <begin position="135"/>
        <end position="150"/>
    </location>
</feature>
<feature type="region of interest" description="Disordered" evidence="4">
    <location>
        <begin position="437"/>
        <end position="458"/>
    </location>
</feature>
<dbReference type="InterPro" id="IPR004827">
    <property type="entry name" value="bZIP"/>
</dbReference>
<proteinExistence type="predicted"/>
<evidence type="ECO:0000256" key="2">
    <source>
        <dbReference type="ARBA" id="ARBA00004496"/>
    </source>
</evidence>
<feature type="compositionally biased region" description="Polar residues" evidence="4">
    <location>
        <begin position="151"/>
        <end position="171"/>
    </location>
</feature>
<dbReference type="FunFam" id="1.20.5.170:FF:000067">
    <property type="entry name" value="BZIP transcription factor"/>
    <property type="match status" value="1"/>
</dbReference>
<dbReference type="SUPFAM" id="SSF111430">
    <property type="entry name" value="YAP1 redox domain"/>
    <property type="match status" value="1"/>
</dbReference>
<dbReference type="Pfam" id="PF00170">
    <property type="entry name" value="bZIP_1"/>
    <property type="match status" value="1"/>
</dbReference>
<feature type="compositionally biased region" description="Low complexity" evidence="4">
    <location>
        <begin position="255"/>
        <end position="268"/>
    </location>
</feature>
<dbReference type="CDD" id="cd14688">
    <property type="entry name" value="bZIP_YAP"/>
    <property type="match status" value="1"/>
</dbReference>
<dbReference type="PANTHER" id="PTHR40621">
    <property type="entry name" value="TRANSCRIPTION FACTOR KAPC-RELATED"/>
    <property type="match status" value="1"/>
</dbReference>
<feature type="compositionally biased region" description="Low complexity" evidence="4">
    <location>
        <begin position="437"/>
        <end position="456"/>
    </location>
</feature>
<feature type="compositionally biased region" description="Basic and acidic residues" evidence="4">
    <location>
        <begin position="22"/>
        <end position="33"/>
    </location>
</feature>
<dbReference type="InterPro" id="IPR050936">
    <property type="entry name" value="AP-1-like"/>
</dbReference>
<evidence type="ECO:0000256" key="1">
    <source>
        <dbReference type="ARBA" id="ARBA00004123"/>
    </source>
</evidence>
<reference evidence="6" key="1">
    <citation type="journal article" date="2021" name="Open Biol.">
        <title>Shared evolutionary footprints suggest mitochondrial oxidative damage underlies multiple complex I losses in fungi.</title>
        <authorList>
            <person name="Schikora-Tamarit M.A."/>
            <person name="Marcet-Houben M."/>
            <person name="Nosek J."/>
            <person name="Gabaldon T."/>
        </authorList>
    </citation>
    <scope>NUCLEOTIDE SEQUENCE</scope>
    <source>
        <strain evidence="6">CBS2887</strain>
    </source>
</reference>
<sequence>MPEQTIKRSPEDDFYDEEADSLDLKRQELDQKRTSASSANTKPGRKPIDTEPKNKRTAQNRAAQRAFRERKERKMKELEDKVTLLEDEKKSMNTESEFLRMQVQMLMNELARHKGVKDFKELGLTLNLPVDQPNSGKTGSISSSSTTSMSVANGGSSSVENTTPESATQPFSFEFPWSRKNSSSFPKGSTSPLQFNSPNTAATGNSNNSNNNVNPGLASDCSTTCSAQSSPPFEVLGITDDNLITFPSKQQTNVQKGQGQGQTPAQGQSLLGTDFNFDDHFDEGISDFCADLNSACGTKACPLPTKSSPSKTVSEISTPPSRSQSHFNAFSGVALNPTFSINEELDQHINTLDNNNNSNSLFAPSSGITFDQSLAFSPAGLRDDSIFGFFDIDNQFNESDKVKHKNEEDEDALKGLISEESRYDPFGLFENVPLLNTATTSNNTPATSDATTTPNPKQYTIPYSQINELTKPSTTDKSKSNENEIVPNKEGRLLKCTEIWDRVTSHPRYSDIDIDGLCSELRAKAKCSDKGVVIDYDDVNKVINNSLGSSHGPIKF</sequence>
<accession>A0A9P8TMZ8</accession>
<keyword evidence="3" id="KW-0539">Nucleus</keyword>
<dbReference type="InterPro" id="IPR023167">
    <property type="entry name" value="Yap1_redox_dom_sf"/>
</dbReference>
<dbReference type="PROSITE" id="PS50217">
    <property type="entry name" value="BZIP"/>
    <property type="match status" value="1"/>
</dbReference>
<evidence type="ECO:0000313" key="7">
    <source>
        <dbReference type="Proteomes" id="UP000774326"/>
    </source>
</evidence>
<name>A0A9P8TMZ8_WICPI</name>
<evidence type="ECO:0000256" key="4">
    <source>
        <dbReference type="SAM" id="MobiDB-lite"/>
    </source>
</evidence>
<dbReference type="SUPFAM" id="SSF57959">
    <property type="entry name" value="Leucine zipper domain"/>
    <property type="match status" value="1"/>
</dbReference>
<dbReference type="InterPro" id="IPR046347">
    <property type="entry name" value="bZIP_sf"/>
</dbReference>
<dbReference type="Gene3D" id="1.20.5.170">
    <property type="match status" value="1"/>
</dbReference>
<feature type="region of interest" description="Disordered" evidence="4">
    <location>
        <begin position="250"/>
        <end position="271"/>
    </location>
</feature>
<comment type="subcellular location">
    <subcellularLocation>
        <location evidence="2">Cytoplasm</location>
    </subcellularLocation>
    <subcellularLocation>
        <location evidence="1">Nucleus</location>
    </subcellularLocation>
</comment>
<dbReference type="InterPro" id="IPR013910">
    <property type="entry name" value="TF_PAP1"/>
</dbReference>